<reference evidence="1" key="1">
    <citation type="submission" date="2024-05" db="EMBL/GenBank/DDBJ databases">
        <title>Draft genome assemblies of 36 bacteria isolated from hibernating arctic ground squirrels.</title>
        <authorList>
            <person name="McKee H."/>
            <person name="Mullen L."/>
            <person name="Drown D.M."/>
            <person name="Duddleston K.N."/>
        </authorList>
    </citation>
    <scope>NUCLEOTIDE SEQUENCE</scope>
    <source>
        <strain evidence="1">AN1007</strain>
    </source>
</reference>
<dbReference type="RefSeq" id="WP_366292126.1">
    <property type="nucleotide sequence ID" value="NZ_CP159992.1"/>
</dbReference>
<protein>
    <recommendedName>
        <fullName evidence="2">AraC-type arabinose-binding/dimerisation domain-containing protein</fullName>
    </recommendedName>
</protein>
<dbReference type="AlphaFoldDB" id="A0AAU8NCE1"/>
<dbReference type="EMBL" id="CP159992">
    <property type="protein sequence ID" value="XCP94623.1"/>
    <property type="molecule type" value="Genomic_DNA"/>
</dbReference>
<organism evidence="1">
    <name type="scientific">Paenibacillus sp. AN1007</name>
    <dbReference type="NCBI Taxonomy" id="3151385"/>
    <lineage>
        <taxon>Bacteria</taxon>
        <taxon>Bacillati</taxon>
        <taxon>Bacillota</taxon>
        <taxon>Bacilli</taxon>
        <taxon>Bacillales</taxon>
        <taxon>Paenibacillaceae</taxon>
        <taxon>Paenibacillus</taxon>
    </lineage>
</organism>
<name>A0AAU8NCE1_9BACL</name>
<evidence type="ECO:0000313" key="1">
    <source>
        <dbReference type="EMBL" id="XCP94623.1"/>
    </source>
</evidence>
<evidence type="ECO:0008006" key="2">
    <source>
        <dbReference type="Google" id="ProtNLM"/>
    </source>
</evidence>
<accession>A0AAU8NCE1</accession>
<proteinExistence type="predicted"/>
<sequence length="104" mass="11875">MFDSNLNRIAHCTEIKELTKVLSEQSSLQLDHTSLLLVTDGQASLSINGHEEHITFGHVMVIEMGSVIQLSHSYHLDFSGYFVNFHMYDTAMNSRRLFLHNLNP</sequence>
<gene>
    <name evidence="1" type="ORF">ABXS70_26545</name>
</gene>